<sequence length="91" mass="10566">MMYRQSRHFEDVQQLLYTGSRKDRLSKPYLPQSILLLHRSQVRATACSSYSIRPREILRRCGCTSRRTAISKDRSSVNVLSQENGDKPHIS</sequence>
<dbReference type="EMBL" id="HG994373">
    <property type="protein sequence ID" value="CAF1764524.1"/>
    <property type="molecule type" value="Genomic_DNA"/>
</dbReference>
<keyword evidence="3" id="KW-1185">Reference proteome</keyword>
<dbReference type="AlphaFoldDB" id="A0A078IEF9"/>
<dbReference type="Proteomes" id="UP001295469">
    <property type="component" value="Chromosome C09"/>
</dbReference>
<reference evidence="1" key="3">
    <citation type="submission" date="2021-01" db="EMBL/GenBank/DDBJ databases">
        <authorList>
            <consortium name="Genoscope - CEA"/>
            <person name="William W."/>
        </authorList>
    </citation>
    <scope>NUCLEOTIDE SEQUENCE</scope>
</reference>
<evidence type="ECO:0000313" key="2">
    <source>
        <dbReference type="EMBL" id="CDY47754.1"/>
    </source>
</evidence>
<reference evidence="2 3" key="1">
    <citation type="journal article" date="2014" name="Science">
        <title>Plant genetics. Early allopolyploid evolution in the post-Neolithic Brassica napus oilseed genome.</title>
        <authorList>
            <person name="Chalhoub B."/>
            <person name="Denoeud F."/>
            <person name="Liu S."/>
            <person name="Parkin I.A."/>
            <person name="Tang H."/>
            <person name="Wang X."/>
            <person name="Chiquet J."/>
            <person name="Belcram H."/>
            <person name="Tong C."/>
            <person name="Samans B."/>
            <person name="Correa M."/>
            <person name="Da Silva C."/>
            <person name="Just J."/>
            <person name="Falentin C."/>
            <person name="Koh C.S."/>
            <person name="Le Clainche I."/>
            <person name="Bernard M."/>
            <person name="Bento P."/>
            <person name="Noel B."/>
            <person name="Labadie K."/>
            <person name="Alberti A."/>
            <person name="Charles M."/>
            <person name="Arnaud D."/>
            <person name="Guo H."/>
            <person name="Daviaud C."/>
            <person name="Alamery S."/>
            <person name="Jabbari K."/>
            <person name="Zhao M."/>
            <person name="Edger P.P."/>
            <person name="Chelaifa H."/>
            <person name="Tack D."/>
            <person name="Lassalle G."/>
            <person name="Mestiri I."/>
            <person name="Schnel N."/>
            <person name="Le Paslier M.C."/>
            <person name="Fan G."/>
            <person name="Renault V."/>
            <person name="Bayer P.E."/>
            <person name="Golicz A.A."/>
            <person name="Manoli S."/>
            <person name="Lee T.H."/>
            <person name="Thi V.H."/>
            <person name="Chalabi S."/>
            <person name="Hu Q."/>
            <person name="Fan C."/>
            <person name="Tollenaere R."/>
            <person name="Lu Y."/>
            <person name="Battail C."/>
            <person name="Shen J."/>
            <person name="Sidebottom C.H."/>
            <person name="Wang X."/>
            <person name="Canaguier A."/>
            <person name="Chauveau A."/>
            <person name="Berard A."/>
            <person name="Deniot G."/>
            <person name="Guan M."/>
            <person name="Liu Z."/>
            <person name="Sun F."/>
            <person name="Lim Y.P."/>
            <person name="Lyons E."/>
            <person name="Town C.D."/>
            <person name="Bancroft I."/>
            <person name="Wang X."/>
            <person name="Meng J."/>
            <person name="Ma J."/>
            <person name="Pires J.C."/>
            <person name="King G.J."/>
            <person name="Brunel D."/>
            <person name="Delourme R."/>
            <person name="Renard M."/>
            <person name="Aury J.M."/>
            <person name="Adams K.L."/>
            <person name="Batley J."/>
            <person name="Snowdon R.J."/>
            <person name="Tost J."/>
            <person name="Edwards D."/>
            <person name="Zhou Y."/>
            <person name="Hua W."/>
            <person name="Sharpe A.G."/>
            <person name="Paterson A.H."/>
            <person name="Guan C."/>
            <person name="Wincker P."/>
        </authorList>
    </citation>
    <scope>NUCLEOTIDE SEQUENCE [LARGE SCALE GENOMIC DNA]</scope>
    <source>
        <strain evidence="3">cv. Darmor-bzh</strain>
    </source>
</reference>
<evidence type="ECO:0000313" key="1">
    <source>
        <dbReference type="EMBL" id="CAF1764524.1"/>
    </source>
</evidence>
<proteinExistence type="predicted"/>
<name>A0A078IEF9_BRANA</name>
<dbReference type="Proteomes" id="UP000028999">
    <property type="component" value="Unassembled WGS sequence"/>
</dbReference>
<evidence type="ECO:0000313" key="3">
    <source>
        <dbReference type="Proteomes" id="UP000028999"/>
    </source>
</evidence>
<dbReference type="EMBL" id="LK032733">
    <property type="protein sequence ID" value="CDY47754.1"/>
    <property type="molecule type" value="Genomic_DNA"/>
</dbReference>
<dbReference type="Gramene" id="CDY47754">
    <property type="protein sequence ID" value="CDY47754"/>
    <property type="gene ID" value="GSBRNA2T00088036001"/>
</dbReference>
<accession>A0A078IEF9</accession>
<organism evidence="2 3">
    <name type="scientific">Brassica napus</name>
    <name type="common">Rape</name>
    <dbReference type="NCBI Taxonomy" id="3708"/>
    <lineage>
        <taxon>Eukaryota</taxon>
        <taxon>Viridiplantae</taxon>
        <taxon>Streptophyta</taxon>
        <taxon>Embryophyta</taxon>
        <taxon>Tracheophyta</taxon>
        <taxon>Spermatophyta</taxon>
        <taxon>Magnoliopsida</taxon>
        <taxon>eudicotyledons</taxon>
        <taxon>Gunneridae</taxon>
        <taxon>Pentapetalae</taxon>
        <taxon>rosids</taxon>
        <taxon>malvids</taxon>
        <taxon>Brassicales</taxon>
        <taxon>Brassicaceae</taxon>
        <taxon>Brassiceae</taxon>
        <taxon>Brassica</taxon>
    </lineage>
</organism>
<reference evidence="2" key="2">
    <citation type="submission" date="2014-06" db="EMBL/GenBank/DDBJ databases">
        <authorList>
            <person name="Genoscope - CEA"/>
        </authorList>
    </citation>
    <scope>NUCLEOTIDE SEQUENCE</scope>
</reference>
<dbReference type="PaxDb" id="3708-A0A078IEF9"/>
<protein>
    <submittedName>
        <fullName evidence="1">(rape) hypothetical protein</fullName>
    </submittedName>
    <submittedName>
        <fullName evidence="2">BnaCnng15450D protein</fullName>
    </submittedName>
</protein>
<dbReference type="OMA" id="QSRHFED"/>
<gene>
    <name evidence="2" type="primary">BnaCnng15450D</name>
    <name evidence="1" type="ORF">DARMORV10_C09P48000.1</name>
    <name evidence="2" type="ORF">GSBRNA2T00088036001</name>
</gene>